<evidence type="ECO:0000313" key="13">
    <source>
        <dbReference type="Proteomes" id="UP000437068"/>
    </source>
</evidence>
<dbReference type="OrthoDB" id="100056at2759"/>
<evidence type="ECO:0000313" key="7">
    <source>
        <dbReference type="EMBL" id="KAE9183013.1"/>
    </source>
</evidence>
<feature type="region of interest" description="Disordered" evidence="1">
    <location>
        <begin position="1"/>
        <end position="69"/>
    </location>
</feature>
<evidence type="ECO:0000313" key="12">
    <source>
        <dbReference type="Proteomes" id="UP000433483"/>
    </source>
</evidence>
<dbReference type="Proteomes" id="UP000460718">
    <property type="component" value="Unassembled WGS sequence"/>
</dbReference>
<evidence type="ECO:0000313" key="15">
    <source>
        <dbReference type="Proteomes" id="UP000440732"/>
    </source>
</evidence>
<evidence type="ECO:0000313" key="17">
    <source>
        <dbReference type="Proteomes" id="UP000460718"/>
    </source>
</evidence>
<dbReference type="EMBL" id="QXGE01001642">
    <property type="protein sequence ID" value="KAE9290040.1"/>
    <property type="molecule type" value="Genomic_DNA"/>
</dbReference>
<dbReference type="EMBL" id="QXGB01001979">
    <property type="protein sequence ID" value="KAE9183013.1"/>
    <property type="molecule type" value="Genomic_DNA"/>
</dbReference>
<dbReference type="Proteomes" id="UP000440367">
    <property type="component" value="Unassembled WGS sequence"/>
</dbReference>
<evidence type="ECO:0000313" key="10">
    <source>
        <dbReference type="EMBL" id="KAE9290040.1"/>
    </source>
</evidence>
<dbReference type="Proteomes" id="UP000476176">
    <property type="component" value="Unassembled WGS sequence"/>
</dbReference>
<dbReference type="EMBL" id="QXFW01001922">
    <property type="protein sequence ID" value="KAE8984167.1"/>
    <property type="molecule type" value="Genomic_DNA"/>
</dbReference>
<evidence type="ECO:0000313" key="6">
    <source>
        <dbReference type="EMBL" id="KAE9106822.1"/>
    </source>
</evidence>
<evidence type="ECO:0000313" key="18">
    <source>
        <dbReference type="Proteomes" id="UP000476176"/>
    </source>
</evidence>
<sequence length="351" mass="39843">MASVSGDYDEDWEEAEPSVGKPSIFSVAGELGISTENDTRDAEPTQVPMSDFPAARNPATLAEPSKLPDENFKSVEKKVKANANAVNDTWVISEEVSTSEDTLSSVEGKKAIAMDPPVVSDDSFKETHFLDLAHIHGRHHNHQVPPPVPSKIPGIEYPNEVKSPSKPDRGALQARVAAKRVAEFRRRQAQKEEELRALESAWTQKRREIRRSNYPMHKELGVADLSAQDHLRIAQRRRKAEAKQEEVAARLERQHRWYNNIPKRTASASDHIRELHLQYRQAKHDQQRAIQLKQRSIQLNQLQLRQEAHDIIVKTQGAHVQGSYILKVTHRKMKSQMELPTDKQEESEAGK</sequence>
<organism evidence="2 11">
    <name type="scientific">Phytophthora fragariae</name>
    <dbReference type="NCBI Taxonomy" id="53985"/>
    <lineage>
        <taxon>Eukaryota</taxon>
        <taxon>Sar</taxon>
        <taxon>Stramenopiles</taxon>
        <taxon>Oomycota</taxon>
        <taxon>Peronosporomycetes</taxon>
        <taxon>Peronosporales</taxon>
        <taxon>Peronosporaceae</taxon>
        <taxon>Phytophthora</taxon>
    </lineage>
</organism>
<dbReference type="AlphaFoldDB" id="A0A6A3E207"/>
<dbReference type="Proteomes" id="UP000429523">
    <property type="component" value="Unassembled WGS sequence"/>
</dbReference>
<dbReference type="EMBL" id="QXGC01001950">
    <property type="protein sequence ID" value="KAE9193261.1"/>
    <property type="molecule type" value="Genomic_DNA"/>
</dbReference>
<dbReference type="Proteomes" id="UP000437068">
    <property type="component" value="Unassembled WGS sequence"/>
</dbReference>
<evidence type="ECO:0000313" key="9">
    <source>
        <dbReference type="EMBL" id="KAE9195701.1"/>
    </source>
</evidence>
<evidence type="ECO:0000313" key="19">
    <source>
        <dbReference type="Proteomes" id="UP000488956"/>
    </source>
</evidence>
<evidence type="ECO:0000313" key="3">
    <source>
        <dbReference type="EMBL" id="KAE8984167.1"/>
    </source>
</evidence>
<keyword evidence="12" id="KW-1185">Reference proteome</keyword>
<gene>
    <name evidence="10" type="ORF">PF001_g19771</name>
    <name evidence="9" type="ORF">PF002_g23245</name>
    <name evidence="8" type="ORF">PF004_g21063</name>
    <name evidence="7" type="ORF">PF005_g22259</name>
    <name evidence="6" type="ORF">PF006_g21270</name>
    <name evidence="4" type="ORF">PF007_g22234</name>
    <name evidence="2" type="ORF">PF009_g21937</name>
    <name evidence="5" type="ORF">PF010_g21512</name>
    <name evidence="3" type="ORF">PF011_g20881</name>
</gene>
<dbReference type="EMBL" id="QXFX01001950">
    <property type="protein sequence ID" value="KAE9082626.1"/>
    <property type="molecule type" value="Genomic_DNA"/>
</dbReference>
<dbReference type="Proteomes" id="UP000488956">
    <property type="component" value="Unassembled WGS sequence"/>
</dbReference>
<accession>A0A6A3E207</accession>
<protein>
    <submittedName>
        <fullName evidence="2">Uncharacterized protein</fullName>
    </submittedName>
</protein>
<evidence type="ECO:0000313" key="4">
    <source>
        <dbReference type="EMBL" id="KAE9082591.1"/>
    </source>
</evidence>
<evidence type="ECO:0000313" key="2">
    <source>
        <dbReference type="EMBL" id="KAE8927899.1"/>
    </source>
</evidence>
<feature type="compositionally biased region" description="Acidic residues" evidence="1">
    <location>
        <begin position="7"/>
        <end position="16"/>
    </location>
</feature>
<name>A0A6A3E207_9STRA</name>
<dbReference type="EMBL" id="QXGF01001771">
    <property type="protein sequence ID" value="KAE8927899.1"/>
    <property type="molecule type" value="Genomic_DNA"/>
</dbReference>
<dbReference type="Proteomes" id="UP000441208">
    <property type="component" value="Unassembled WGS sequence"/>
</dbReference>
<dbReference type="EMBL" id="QXFZ01001963">
    <property type="protein sequence ID" value="KAE9082591.1"/>
    <property type="molecule type" value="Genomic_DNA"/>
</dbReference>
<evidence type="ECO:0000313" key="16">
    <source>
        <dbReference type="Proteomes" id="UP000441208"/>
    </source>
</evidence>
<dbReference type="Proteomes" id="UP000440732">
    <property type="component" value="Unassembled WGS sequence"/>
</dbReference>
<dbReference type="Proteomes" id="UP000433483">
    <property type="component" value="Unassembled WGS sequence"/>
</dbReference>
<dbReference type="EMBL" id="QXGA01001947">
    <property type="protein sequence ID" value="KAE9106822.1"/>
    <property type="molecule type" value="Genomic_DNA"/>
</dbReference>
<evidence type="ECO:0000256" key="1">
    <source>
        <dbReference type="SAM" id="MobiDB-lite"/>
    </source>
</evidence>
<evidence type="ECO:0000313" key="5">
    <source>
        <dbReference type="EMBL" id="KAE9082626.1"/>
    </source>
</evidence>
<comment type="caution">
    <text evidence="2">The sequence shown here is derived from an EMBL/GenBank/DDBJ whole genome shotgun (WGS) entry which is preliminary data.</text>
</comment>
<reference evidence="11 12" key="1">
    <citation type="submission" date="2018-08" db="EMBL/GenBank/DDBJ databases">
        <title>Genomic investigation of the strawberry pathogen Phytophthora fragariae indicates pathogenicity is determined by transcriptional variation in three key races.</title>
        <authorList>
            <person name="Adams T.M."/>
            <person name="Armitage A.D."/>
            <person name="Sobczyk M.K."/>
            <person name="Bates H.J."/>
            <person name="Dunwell J.M."/>
            <person name="Nellist C.F."/>
            <person name="Harrison R.J."/>
        </authorList>
    </citation>
    <scope>NUCLEOTIDE SEQUENCE [LARGE SCALE GENOMIC DNA]</scope>
    <source>
        <strain evidence="10 13">A4</strain>
        <strain evidence="9 14">BC-1</strain>
        <strain evidence="8 18">BC-23</strain>
        <strain evidence="7 12">NOV-27</strain>
        <strain evidence="6 15">NOV-5</strain>
        <strain evidence="4 16">NOV-71</strain>
        <strain evidence="2 11">NOV-9</strain>
        <strain evidence="5 19">ONT-3</strain>
        <strain evidence="3 17">SCRP245</strain>
    </source>
</reference>
<dbReference type="EMBL" id="QXGD01001976">
    <property type="protein sequence ID" value="KAE9195701.1"/>
    <property type="molecule type" value="Genomic_DNA"/>
</dbReference>
<evidence type="ECO:0000313" key="14">
    <source>
        <dbReference type="Proteomes" id="UP000440367"/>
    </source>
</evidence>
<evidence type="ECO:0000313" key="8">
    <source>
        <dbReference type="EMBL" id="KAE9193261.1"/>
    </source>
</evidence>
<proteinExistence type="predicted"/>
<evidence type="ECO:0000313" key="11">
    <source>
        <dbReference type="Proteomes" id="UP000429523"/>
    </source>
</evidence>